<comment type="function">
    <text evidence="5">Catalyzes the reduction of FMN to FMNH2 which is used to reduce pyrimidine by RutA via the Rut pathway.</text>
</comment>
<comment type="catalytic activity">
    <reaction evidence="5">
        <text>FMNH2 + NAD(+) = FMN + NADH + 2 H(+)</text>
        <dbReference type="Rhea" id="RHEA:21620"/>
        <dbReference type="ChEBI" id="CHEBI:15378"/>
        <dbReference type="ChEBI" id="CHEBI:57540"/>
        <dbReference type="ChEBI" id="CHEBI:57618"/>
        <dbReference type="ChEBI" id="CHEBI:57945"/>
        <dbReference type="ChEBI" id="CHEBI:58210"/>
        <dbReference type="EC" id="1.5.1.42"/>
    </reaction>
</comment>
<dbReference type="Gene3D" id="2.30.110.10">
    <property type="entry name" value="Electron Transport, Fmn-binding Protein, Chain A"/>
    <property type="match status" value="1"/>
</dbReference>
<evidence type="ECO:0000256" key="5">
    <source>
        <dbReference type="HAMAP-Rule" id="MF_00833"/>
    </source>
</evidence>
<dbReference type="EMBL" id="CP061379">
    <property type="protein sequence ID" value="QPF89292.1"/>
    <property type="molecule type" value="Genomic_DNA"/>
</dbReference>
<dbReference type="AlphaFoldDB" id="A0A7S9D170"/>
<accession>A0A7S9D170</accession>
<keyword evidence="4 5" id="KW-0520">NAD</keyword>
<keyword evidence="1 5" id="KW-0285">Flavoprotein</keyword>
<evidence type="ECO:0000313" key="8">
    <source>
        <dbReference type="Proteomes" id="UP000594621"/>
    </source>
</evidence>
<dbReference type="InterPro" id="IPR002563">
    <property type="entry name" value="Flavin_Rdtase-like_dom"/>
</dbReference>
<evidence type="ECO:0000256" key="3">
    <source>
        <dbReference type="ARBA" id="ARBA00023002"/>
    </source>
</evidence>
<dbReference type="HAMAP" id="MF_00833">
    <property type="entry name" value="RutF"/>
    <property type="match status" value="1"/>
</dbReference>
<evidence type="ECO:0000259" key="6">
    <source>
        <dbReference type="SMART" id="SM00903"/>
    </source>
</evidence>
<dbReference type="Proteomes" id="UP000594621">
    <property type="component" value="Chromosome"/>
</dbReference>
<evidence type="ECO:0000313" key="7">
    <source>
        <dbReference type="EMBL" id="QPF89292.1"/>
    </source>
</evidence>
<proteinExistence type="inferred from homology"/>
<dbReference type="InterPro" id="IPR050268">
    <property type="entry name" value="NADH-dep_flavin_reductase"/>
</dbReference>
<keyword evidence="8" id="KW-1185">Reference proteome</keyword>
<dbReference type="PANTHER" id="PTHR30466">
    <property type="entry name" value="FLAVIN REDUCTASE"/>
    <property type="match status" value="1"/>
</dbReference>
<dbReference type="EC" id="1.5.1.42" evidence="5"/>
<dbReference type="PANTHER" id="PTHR30466:SF1">
    <property type="entry name" value="FMN REDUCTASE (NADH) RUTF"/>
    <property type="match status" value="1"/>
</dbReference>
<dbReference type="GO" id="GO:0052874">
    <property type="term" value="F:FMN reductase (NADH) activity"/>
    <property type="evidence" value="ECO:0007669"/>
    <property type="project" value="UniProtKB-EC"/>
</dbReference>
<dbReference type="GO" id="GO:0010181">
    <property type="term" value="F:FMN binding"/>
    <property type="evidence" value="ECO:0007669"/>
    <property type="project" value="InterPro"/>
</dbReference>
<organism evidence="7 8">
    <name type="scientific">Bradyrhizobium commune</name>
    <dbReference type="NCBI Taxonomy" id="83627"/>
    <lineage>
        <taxon>Bacteria</taxon>
        <taxon>Pseudomonadati</taxon>
        <taxon>Pseudomonadota</taxon>
        <taxon>Alphaproteobacteria</taxon>
        <taxon>Hyphomicrobiales</taxon>
        <taxon>Nitrobacteraceae</taxon>
        <taxon>Bradyrhizobium</taxon>
    </lineage>
</organism>
<dbReference type="InterPro" id="IPR012349">
    <property type="entry name" value="Split_barrel_FMN-bd"/>
</dbReference>
<evidence type="ECO:0000256" key="1">
    <source>
        <dbReference type="ARBA" id="ARBA00022630"/>
    </source>
</evidence>
<dbReference type="RefSeq" id="WP_195798831.1">
    <property type="nucleotide sequence ID" value="NZ_CP061379.1"/>
</dbReference>
<dbReference type="Pfam" id="PF01613">
    <property type="entry name" value="Flavin_Reduct"/>
    <property type="match status" value="1"/>
</dbReference>
<evidence type="ECO:0000256" key="2">
    <source>
        <dbReference type="ARBA" id="ARBA00022643"/>
    </source>
</evidence>
<dbReference type="GO" id="GO:0042602">
    <property type="term" value="F:riboflavin reductase (NADPH) activity"/>
    <property type="evidence" value="ECO:0007669"/>
    <property type="project" value="UniProtKB-UniRule"/>
</dbReference>
<dbReference type="GO" id="GO:0006212">
    <property type="term" value="P:uracil catabolic process"/>
    <property type="evidence" value="ECO:0007669"/>
    <property type="project" value="UniProtKB-UniRule"/>
</dbReference>
<sequence>MTMIGCQDYRDAMACLGAAVNIVTTDGAEGRAGFTASAVCSVTDDPPTLLVCLNRSSSAHASVLGNGVICVNVLSADHEALSRLFGSGVPADQRFGAGVWSTLETGAPVLADCTAAFDCRISEVANVGTHDVLFCSVVALKRSNLADNLIYFNRRYHVVRASQQDPNHCVPLMEKRR</sequence>
<dbReference type="GO" id="GO:0019740">
    <property type="term" value="P:nitrogen utilization"/>
    <property type="evidence" value="ECO:0007669"/>
    <property type="project" value="UniProtKB-UniRule"/>
</dbReference>
<name>A0A7S9D170_9BRAD</name>
<feature type="domain" description="Flavin reductase like" evidence="6">
    <location>
        <begin position="13"/>
        <end position="158"/>
    </location>
</feature>
<comment type="similarity">
    <text evidence="5">Belongs to the non-flavoprotein flavin reductase family. RutF subfamily.</text>
</comment>
<gene>
    <name evidence="5" type="primary">rutF</name>
    <name evidence="7" type="ORF">IC761_22555</name>
</gene>
<keyword evidence="3 5" id="KW-0560">Oxidoreductase</keyword>
<reference evidence="7 8" key="1">
    <citation type="submission" date="2020-09" db="EMBL/GenBank/DDBJ databases">
        <title>Complete genomes of bradyrhizobia occurring on native shrubby legumes in Australia.</title>
        <authorList>
            <person name="Lafay B."/>
        </authorList>
    </citation>
    <scope>NUCLEOTIDE SEQUENCE [LARGE SCALE GENOMIC DNA]</scope>
    <source>
        <strain evidence="7 8">BDV5040</strain>
    </source>
</reference>
<dbReference type="KEGG" id="bcou:IC761_22555"/>
<keyword evidence="2 5" id="KW-0288">FMN</keyword>
<dbReference type="SMART" id="SM00903">
    <property type="entry name" value="Flavin_Reduct"/>
    <property type="match status" value="1"/>
</dbReference>
<dbReference type="SUPFAM" id="SSF50475">
    <property type="entry name" value="FMN-binding split barrel"/>
    <property type="match status" value="1"/>
</dbReference>
<protein>
    <recommendedName>
        <fullName evidence="5">FMN reductase (NADH) RutF</fullName>
        <ecNumber evidence="5">1.5.1.42</ecNumber>
    </recommendedName>
    <alternativeName>
        <fullName evidence="5">FMN reductase</fullName>
    </alternativeName>
    <alternativeName>
        <fullName evidence="5">NADH-flavin reductase RutF</fullName>
    </alternativeName>
    <alternativeName>
        <fullName evidence="5">NADH:flavin oxidoreductase</fullName>
    </alternativeName>
</protein>
<evidence type="ECO:0000256" key="4">
    <source>
        <dbReference type="ARBA" id="ARBA00023027"/>
    </source>
</evidence>
<dbReference type="InterPro" id="IPR019917">
    <property type="entry name" value="RutF"/>
</dbReference>